<protein>
    <submittedName>
        <fullName evidence="1">Uncharacterized protein</fullName>
    </submittedName>
</protein>
<dbReference type="OrthoDB" id="9859008at2"/>
<gene>
    <name evidence="1" type="ORF">NIES267_30820</name>
</gene>
<organism evidence="1 2">
    <name type="scientific">Calothrix parasitica NIES-267</name>
    <dbReference type="NCBI Taxonomy" id="1973488"/>
    <lineage>
        <taxon>Bacteria</taxon>
        <taxon>Bacillati</taxon>
        <taxon>Cyanobacteriota</taxon>
        <taxon>Cyanophyceae</taxon>
        <taxon>Nostocales</taxon>
        <taxon>Calotrichaceae</taxon>
        <taxon>Calothrix</taxon>
    </lineage>
</organism>
<reference evidence="1 2" key="1">
    <citation type="submission" date="2017-06" db="EMBL/GenBank/DDBJ databases">
        <title>Genome sequencing of cyanobaciteial culture collection at National Institute for Environmental Studies (NIES).</title>
        <authorList>
            <person name="Hirose Y."/>
            <person name="Shimura Y."/>
            <person name="Fujisawa T."/>
            <person name="Nakamura Y."/>
            <person name="Kawachi M."/>
        </authorList>
    </citation>
    <scope>NUCLEOTIDE SEQUENCE [LARGE SCALE GENOMIC DNA]</scope>
    <source>
        <strain evidence="1 2">NIES-267</strain>
    </source>
</reference>
<sequence>MYTIQKLTKYKAYVIEPYYHSHLESNKRWGYRIWKGYELLCVNEVGCKSLRDAIKAAIQEVDKGFICKLYS</sequence>
<evidence type="ECO:0000313" key="1">
    <source>
        <dbReference type="EMBL" id="BAY83593.1"/>
    </source>
</evidence>
<evidence type="ECO:0000313" key="2">
    <source>
        <dbReference type="Proteomes" id="UP000218418"/>
    </source>
</evidence>
<dbReference type="Proteomes" id="UP000218418">
    <property type="component" value="Chromosome"/>
</dbReference>
<name>A0A1Z4LQW1_9CYAN</name>
<dbReference type="EMBL" id="AP018227">
    <property type="protein sequence ID" value="BAY83593.1"/>
    <property type="molecule type" value="Genomic_DNA"/>
</dbReference>
<keyword evidence="2" id="KW-1185">Reference proteome</keyword>
<dbReference type="AlphaFoldDB" id="A0A1Z4LQW1"/>
<proteinExistence type="predicted"/>
<accession>A0A1Z4LQW1</accession>